<accession>A0A562TX30</accession>
<dbReference type="SUPFAM" id="SSF50630">
    <property type="entry name" value="Acid proteases"/>
    <property type="match status" value="1"/>
</dbReference>
<dbReference type="RefSeq" id="WP_144914111.1">
    <property type="nucleotide sequence ID" value="NZ_VLLI01000009.1"/>
</dbReference>
<gene>
    <name evidence="1" type="ORF">JN11_03221</name>
</gene>
<name>A0A562TX30_9SPHI</name>
<evidence type="ECO:0008006" key="3">
    <source>
        <dbReference type="Google" id="ProtNLM"/>
    </source>
</evidence>
<dbReference type="InterPro" id="IPR021109">
    <property type="entry name" value="Peptidase_aspartic_dom_sf"/>
</dbReference>
<dbReference type="Proteomes" id="UP000317010">
    <property type="component" value="Unassembled WGS sequence"/>
</dbReference>
<proteinExistence type="predicted"/>
<reference evidence="1 2" key="1">
    <citation type="submission" date="2019-07" db="EMBL/GenBank/DDBJ databases">
        <title>Genomic Encyclopedia of Archaeal and Bacterial Type Strains, Phase II (KMG-II): from individual species to whole genera.</title>
        <authorList>
            <person name="Goeker M."/>
        </authorList>
    </citation>
    <scope>NUCLEOTIDE SEQUENCE [LARGE SCALE GENOMIC DNA]</scope>
    <source>
        <strain evidence="1 2">ATCC BAA-1854</strain>
    </source>
</reference>
<evidence type="ECO:0000313" key="2">
    <source>
        <dbReference type="Proteomes" id="UP000317010"/>
    </source>
</evidence>
<dbReference type="Gene3D" id="2.40.70.10">
    <property type="entry name" value="Acid Proteases"/>
    <property type="match status" value="1"/>
</dbReference>
<organism evidence="1 2">
    <name type="scientific">Mucilaginibacter frigoritolerans</name>
    <dbReference type="NCBI Taxonomy" id="652788"/>
    <lineage>
        <taxon>Bacteria</taxon>
        <taxon>Pseudomonadati</taxon>
        <taxon>Bacteroidota</taxon>
        <taxon>Sphingobacteriia</taxon>
        <taxon>Sphingobacteriales</taxon>
        <taxon>Sphingobacteriaceae</taxon>
        <taxon>Mucilaginibacter</taxon>
    </lineage>
</organism>
<dbReference type="EMBL" id="VLLI01000009">
    <property type="protein sequence ID" value="TWI98142.1"/>
    <property type="molecule type" value="Genomic_DNA"/>
</dbReference>
<comment type="caution">
    <text evidence="1">The sequence shown here is derived from an EMBL/GenBank/DDBJ whole genome shotgun (WGS) entry which is preliminary data.</text>
</comment>
<dbReference type="OrthoDB" id="5166556at2"/>
<evidence type="ECO:0000313" key="1">
    <source>
        <dbReference type="EMBL" id="TWI98142.1"/>
    </source>
</evidence>
<keyword evidence="2" id="KW-1185">Reference proteome</keyword>
<protein>
    <recommendedName>
        <fullName evidence="3">Aspartyl protease</fullName>
    </recommendedName>
</protein>
<dbReference type="AlphaFoldDB" id="A0A562TX30"/>
<sequence length="395" mass="44942">MKYLYLFILLIIIQAASAQSKLLVIKASSTNVSINDGGYFSKDSWRLSPKVKPDIFTADRARRTKWVTFYTDIDSIRVKVKPGTKYNFIILLNGKESCYTQIVSAIMPQSKSKNTEETHDTIPFSLTSFNAIQVKAVINDTDTLNLHFDASSFDFRLTKAALLKKTKLLSNQADALSGKANPDYNHLNKVFKLQIGTLTFNNPDIFPTSVTAHDMDGRFGYNIFEGKQVEIDYDHSVMIVHSKLLKISKAYVKSKMEFIRSFGYIKGTFYINSKKYTGNFIMDTGSDQAIILDSTWVSQQNFSKSLKLIKLTVLRDPRGVKYETKTVLSPLFKIDNFQLTDIPTLILSGKNPLGFEINYLGNDLLKRFNIILDFKNDYLYLKPNSLMNLKYKGNS</sequence>